<name>A0A150H6L6_9MICO</name>
<dbReference type="AlphaFoldDB" id="A0A150H6L6"/>
<reference evidence="1 2" key="1">
    <citation type="submission" date="2016-01" db="EMBL/GenBank/DDBJ databases">
        <title>Use of Whole Genome Sequencing to ascertain that Brevibacterium massiliense (Roux, Raoult 2009) is a later heterotypic synonym of Brevibacterium ravenspurgense (Mages 2008).</title>
        <authorList>
            <person name="Bernier A.-M."/>
            <person name="Burdz T."/>
            <person name="Huynh C."/>
            <person name="Pachecho A.L."/>
            <person name="Wiebe D."/>
            <person name="Bonner C."/>
            <person name="Bernard K."/>
        </authorList>
    </citation>
    <scope>NUCLEOTIDE SEQUENCE [LARGE SCALE GENOMIC DNA]</scope>
    <source>
        <strain evidence="1 2">CCUG56047</strain>
    </source>
</reference>
<dbReference type="Pfam" id="PF18845">
    <property type="entry name" value="baeRF_family3"/>
    <property type="match status" value="1"/>
</dbReference>
<organism evidence="1 2">
    <name type="scientific">Brevibacterium ravenspurgense</name>
    <dbReference type="NCBI Taxonomy" id="479117"/>
    <lineage>
        <taxon>Bacteria</taxon>
        <taxon>Bacillati</taxon>
        <taxon>Actinomycetota</taxon>
        <taxon>Actinomycetes</taxon>
        <taxon>Micrococcales</taxon>
        <taxon>Brevibacteriaceae</taxon>
        <taxon>Brevibacterium</taxon>
    </lineage>
</organism>
<dbReference type="InterPro" id="IPR041289">
    <property type="entry name" value="Bact_RF_family3"/>
</dbReference>
<keyword evidence="2" id="KW-1185">Reference proteome</keyword>
<gene>
    <name evidence="1" type="ORF">Bravens_01714</name>
</gene>
<sequence>MTDNPQGTIDQLDFNALINGDQAAGSKVSIYIPTKVSGGQDKVAAGLMRDQLSGAKADLESAGLSASEAAAIVEPVQKALDDPDFWLHMSRGLAVFAADGFYRVFRIPLEVPALRTVDDHFNVVPLAPMLEQDGRVYVLALAKNSVRLFDASRNHIEQLPLGAIPENFDATVTELPEHNLQYRSAGGERTGFYGTGGGGDTEDHLRENFLRRVGEGVAAELGTARSQPLVLASVQEYLSPFKSLCPYPNIQDVVIAGNPEQTKPEQLRSKAWEVLNDKMQADEATVVEHARSLIASGKGSYDLGEIVQAAAEGRVDTLFTPRDIQRLAATNAYGPASQAILATVANKGTVRTVAEFPESSEAVATFRY</sequence>
<proteinExistence type="predicted"/>
<evidence type="ECO:0000313" key="2">
    <source>
        <dbReference type="Proteomes" id="UP000243589"/>
    </source>
</evidence>
<dbReference type="RefSeq" id="WP_062022403.1">
    <property type="nucleotide sequence ID" value="NZ_LQQC01000011.1"/>
</dbReference>
<dbReference type="Proteomes" id="UP000243589">
    <property type="component" value="Unassembled WGS sequence"/>
</dbReference>
<dbReference type="EMBL" id="LQQC01000011">
    <property type="protein sequence ID" value="KXZ57691.1"/>
    <property type="molecule type" value="Genomic_DNA"/>
</dbReference>
<evidence type="ECO:0000313" key="1">
    <source>
        <dbReference type="EMBL" id="KXZ57691.1"/>
    </source>
</evidence>
<accession>A0A150H6L6</accession>
<protein>
    <submittedName>
        <fullName evidence="1">Uncharacterized protein</fullName>
    </submittedName>
</protein>
<comment type="caution">
    <text evidence="1">The sequence shown here is derived from an EMBL/GenBank/DDBJ whole genome shotgun (WGS) entry which is preliminary data.</text>
</comment>
<dbReference type="PATRIC" id="fig|479117.4.peg.1699"/>